<dbReference type="Pfam" id="PF00441">
    <property type="entry name" value="Acyl-CoA_dh_1"/>
    <property type="match status" value="1"/>
</dbReference>
<feature type="domain" description="Acyl-CoA dehydrogenase/oxidase N-terminal" evidence="8">
    <location>
        <begin position="63"/>
        <end position="169"/>
    </location>
</feature>
<feature type="domain" description="Acyl-CoA oxidase/dehydrogenase middle" evidence="7">
    <location>
        <begin position="173"/>
        <end position="270"/>
    </location>
</feature>
<dbReference type="InterPro" id="IPR037069">
    <property type="entry name" value="AcylCoA_DH/ox_N_sf"/>
</dbReference>
<reference evidence="10" key="1">
    <citation type="journal article" date="2019" name="Int. J. Syst. Evol. Microbiol.">
        <title>The Global Catalogue of Microorganisms (GCM) 10K type strain sequencing project: providing services to taxonomists for standard genome sequencing and annotation.</title>
        <authorList>
            <consortium name="The Broad Institute Genomics Platform"/>
            <consortium name="The Broad Institute Genome Sequencing Center for Infectious Disease"/>
            <person name="Wu L."/>
            <person name="Ma J."/>
        </authorList>
    </citation>
    <scope>NUCLEOTIDE SEQUENCE [LARGE SCALE GENOMIC DNA]</scope>
    <source>
        <strain evidence="10">CGMCC 4.1467</strain>
    </source>
</reference>
<gene>
    <name evidence="9" type="ORF">ACFQY0_03475</name>
</gene>
<evidence type="ECO:0000313" key="9">
    <source>
        <dbReference type="EMBL" id="MFC7336225.1"/>
    </source>
</evidence>
<dbReference type="Gene3D" id="1.10.540.10">
    <property type="entry name" value="Acyl-CoA dehydrogenase/oxidase, N-terminal domain"/>
    <property type="match status" value="1"/>
</dbReference>
<evidence type="ECO:0000256" key="2">
    <source>
        <dbReference type="ARBA" id="ARBA00009347"/>
    </source>
</evidence>
<name>A0ABW2L4Z7_9BACT</name>
<dbReference type="EC" id="1.-.-.-" evidence="9"/>
<comment type="caution">
    <text evidence="9">The sequence shown here is derived from an EMBL/GenBank/DDBJ whole genome shotgun (WGS) entry which is preliminary data.</text>
</comment>
<dbReference type="Gene3D" id="1.20.140.10">
    <property type="entry name" value="Butyryl-CoA Dehydrogenase, subunit A, domain 3"/>
    <property type="match status" value="2"/>
</dbReference>
<dbReference type="InterPro" id="IPR046373">
    <property type="entry name" value="Acyl-CoA_Oxase/DH_mid-dom_sf"/>
</dbReference>
<dbReference type="SUPFAM" id="SSF47203">
    <property type="entry name" value="Acyl-CoA dehydrogenase C-terminal domain-like"/>
    <property type="match status" value="1"/>
</dbReference>
<dbReference type="Pfam" id="PF02771">
    <property type="entry name" value="Acyl-CoA_dh_N"/>
    <property type="match status" value="1"/>
</dbReference>
<protein>
    <submittedName>
        <fullName evidence="9">Acyl-CoA dehydrogenase family protein</fullName>
        <ecNumber evidence="9">1.-.-.-</ecNumber>
    </submittedName>
</protein>
<dbReference type="Proteomes" id="UP001596472">
    <property type="component" value="Unassembled WGS sequence"/>
</dbReference>
<evidence type="ECO:0000313" key="10">
    <source>
        <dbReference type="Proteomes" id="UP001596472"/>
    </source>
</evidence>
<sequence length="600" mass="65189">MSDSIIDTSKMSEGQRAALELAESSRDTRELSGFAASIFDGIADFSLIFPFPVQPADEKREGDAYLQKLQSFLENQTDPDAIDREGEIPDEVLDGLAKLGAFGIKIPKKFGGLGLSQTNYSRAAMLLGGHCGNLTALLSAHQSIGLPQPLLVFGTDEQKEKYLPKCAAGGISAFALTEKNVGSDPARMSTTAVASEDGAHYIINGEKLWCTNGLKAFAIVVMARTPTKEKPHATSAFIVETDSPGVEIVTRCHFMGLKALYNGVIRFTNVKVPACNLVAAEGKGLKVALTTLNTGRLTLPAACVGLLDRCLNMATAWSREREQWGQAIGKHAAIAGKIADLAADAFATESLVLYTSALVDLDKKADIRIEAAIAKLWGTEAGWRGVDATMQIKGGRGYETADSLRQRGETPDPIERLLRDSRINTIFEGSTEIMHLFIAREALDPHLRRGAAALDTRKPAAERLETAMRAGLFYALWYSKRWIPLTSGIPGDLDSELKTCLREVASLSRKLSRTMLHSMARYGPKLDRQQLLLGRLVDIGAELLTISLSVSRAHALGDERSRDLARYIGKRGIQRCRQLFDATSHAPDSTGYKLAQSLLQ</sequence>
<keyword evidence="10" id="KW-1185">Reference proteome</keyword>
<organism evidence="9 10">
    <name type="scientific">Haloferula chungangensis</name>
    <dbReference type="NCBI Taxonomy" id="1048331"/>
    <lineage>
        <taxon>Bacteria</taxon>
        <taxon>Pseudomonadati</taxon>
        <taxon>Verrucomicrobiota</taxon>
        <taxon>Verrucomicrobiia</taxon>
        <taxon>Verrucomicrobiales</taxon>
        <taxon>Verrucomicrobiaceae</taxon>
        <taxon>Haloferula</taxon>
    </lineage>
</organism>
<evidence type="ECO:0000259" key="8">
    <source>
        <dbReference type="Pfam" id="PF02771"/>
    </source>
</evidence>
<dbReference type="SUPFAM" id="SSF56645">
    <property type="entry name" value="Acyl-CoA dehydrogenase NM domain-like"/>
    <property type="match status" value="1"/>
</dbReference>
<dbReference type="PANTHER" id="PTHR43884:SF9">
    <property type="entry name" value="COMPLEX I ASSEMBLY FACTOR ACAD9, MITOCHONDRIAL"/>
    <property type="match status" value="1"/>
</dbReference>
<comment type="cofactor">
    <cofactor evidence="1 5">
        <name>FAD</name>
        <dbReference type="ChEBI" id="CHEBI:57692"/>
    </cofactor>
</comment>
<dbReference type="InterPro" id="IPR036250">
    <property type="entry name" value="AcylCo_DH-like_C"/>
</dbReference>
<dbReference type="Pfam" id="PF02770">
    <property type="entry name" value="Acyl-CoA_dh_M"/>
    <property type="match status" value="1"/>
</dbReference>
<evidence type="ECO:0000259" key="6">
    <source>
        <dbReference type="Pfam" id="PF00441"/>
    </source>
</evidence>
<evidence type="ECO:0000256" key="1">
    <source>
        <dbReference type="ARBA" id="ARBA00001974"/>
    </source>
</evidence>
<proteinExistence type="inferred from homology"/>
<dbReference type="EMBL" id="JBHTBS010000001">
    <property type="protein sequence ID" value="MFC7336225.1"/>
    <property type="molecule type" value="Genomic_DNA"/>
</dbReference>
<dbReference type="Gene3D" id="2.40.110.10">
    <property type="entry name" value="Butyryl-CoA Dehydrogenase, subunit A, domain 2"/>
    <property type="match status" value="1"/>
</dbReference>
<evidence type="ECO:0000256" key="5">
    <source>
        <dbReference type="RuleBase" id="RU362125"/>
    </source>
</evidence>
<accession>A0ABW2L4Z7</accession>
<keyword evidence="5 9" id="KW-0560">Oxidoreductase</keyword>
<feature type="domain" description="Acyl-CoA dehydrogenase/oxidase C-terminal" evidence="6">
    <location>
        <begin position="282"/>
        <end position="442"/>
    </location>
</feature>
<dbReference type="InterPro" id="IPR013786">
    <property type="entry name" value="AcylCoA_DH/ox_N"/>
</dbReference>
<keyword evidence="3 5" id="KW-0285">Flavoprotein</keyword>
<evidence type="ECO:0000256" key="3">
    <source>
        <dbReference type="ARBA" id="ARBA00022630"/>
    </source>
</evidence>
<keyword evidence="4 5" id="KW-0274">FAD</keyword>
<dbReference type="InterPro" id="IPR009075">
    <property type="entry name" value="AcylCo_DH/oxidase_C"/>
</dbReference>
<evidence type="ECO:0000256" key="4">
    <source>
        <dbReference type="ARBA" id="ARBA00022827"/>
    </source>
</evidence>
<dbReference type="PANTHER" id="PTHR43884">
    <property type="entry name" value="ACYL-COA DEHYDROGENASE"/>
    <property type="match status" value="1"/>
</dbReference>
<comment type="similarity">
    <text evidence="2 5">Belongs to the acyl-CoA dehydrogenase family.</text>
</comment>
<dbReference type="InterPro" id="IPR009100">
    <property type="entry name" value="AcylCoA_DH/oxidase_NM_dom_sf"/>
</dbReference>
<dbReference type="RefSeq" id="WP_379709126.1">
    <property type="nucleotide sequence ID" value="NZ_JBHTBS010000001.1"/>
</dbReference>
<dbReference type="GO" id="GO:0016491">
    <property type="term" value="F:oxidoreductase activity"/>
    <property type="evidence" value="ECO:0007669"/>
    <property type="project" value="UniProtKB-KW"/>
</dbReference>
<dbReference type="InterPro" id="IPR006091">
    <property type="entry name" value="Acyl-CoA_Oxase/DH_mid-dom"/>
</dbReference>
<evidence type="ECO:0000259" key="7">
    <source>
        <dbReference type="Pfam" id="PF02770"/>
    </source>
</evidence>